<dbReference type="EMBL" id="VVND01000089">
    <property type="protein sequence ID" value="KAA3157140.1"/>
    <property type="molecule type" value="Genomic_DNA"/>
</dbReference>
<gene>
    <name evidence="1" type="ORF">F2A26_15165</name>
</gene>
<dbReference type="InterPro" id="IPR027828">
    <property type="entry name" value="DUF4465"/>
</dbReference>
<organism evidence="1 2">
    <name type="scientific">Alistipes finegoldii</name>
    <dbReference type="NCBI Taxonomy" id="214856"/>
    <lineage>
        <taxon>Bacteria</taxon>
        <taxon>Pseudomonadati</taxon>
        <taxon>Bacteroidota</taxon>
        <taxon>Bacteroidia</taxon>
        <taxon>Bacteroidales</taxon>
        <taxon>Rikenellaceae</taxon>
        <taxon>Alistipes</taxon>
    </lineage>
</organism>
<sequence length="54" mass="5649">ANQIRTGWSQVDLSGLGDSVCTVAINFKGSDSSAYGLNTPAYVAIDDIDVTVNE</sequence>
<name>A0ABQ6RZG3_9BACT</name>
<proteinExistence type="predicted"/>
<keyword evidence="2" id="KW-1185">Reference proteome</keyword>
<dbReference type="RefSeq" id="WP_130064128.1">
    <property type="nucleotide sequence ID" value="NZ_RCXA01000110.1"/>
</dbReference>
<protein>
    <submittedName>
        <fullName evidence="1">DUF4465 domain-containing protein</fullName>
    </submittedName>
</protein>
<feature type="non-terminal residue" evidence="1">
    <location>
        <position position="1"/>
    </location>
</feature>
<dbReference type="Pfam" id="PF14717">
    <property type="entry name" value="DUF4465"/>
    <property type="match status" value="1"/>
</dbReference>
<dbReference type="Gene3D" id="2.60.120.1350">
    <property type="entry name" value="Protein of unknown function DUF4465"/>
    <property type="match status" value="1"/>
</dbReference>
<evidence type="ECO:0000313" key="1">
    <source>
        <dbReference type="EMBL" id="KAA3157140.1"/>
    </source>
</evidence>
<evidence type="ECO:0000313" key="2">
    <source>
        <dbReference type="Proteomes" id="UP000324870"/>
    </source>
</evidence>
<reference evidence="1 2" key="1">
    <citation type="journal article" date="2019" name="Nat. Med.">
        <title>A library of human gut bacterial isolates paired with longitudinal multiomics data enables mechanistic microbiome research.</title>
        <authorList>
            <person name="Poyet M."/>
            <person name="Groussin M."/>
            <person name="Gibbons S.M."/>
            <person name="Avila-Pacheco J."/>
            <person name="Jiang X."/>
            <person name="Kearney S.M."/>
            <person name="Perrotta A.R."/>
            <person name="Berdy B."/>
            <person name="Zhao S."/>
            <person name="Lieberman T.D."/>
            <person name="Swanson P.K."/>
            <person name="Smith M."/>
            <person name="Roesemann S."/>
            <person name="Alexander J.E."/>
            <person name="Rich S.A."/>
            <person name="Livny J."/>
            <person name="Vlamakis H."/>
            <person name="Clish C."/>
            <person name="Bullock K."/>
            <person name="Deik A."/>
            <person name="Scott J."/>
            <person name="Pierce K.A."/>
            <person name="Xavier R.J."/>
            <person name="Alm E.J."/>
        </authorList>
    </citation>
    <scope>NUCLEOTIDE SEQUENCE [LARGE SCALE GENOMIC DNA]</scope>
    <source>
        <strain evidence="1 2">BIOML-A1</strain>
    </source>
</reference>
<accession>A0ABQ6RZG3</accession>
<dbReference type="Proteomes" id="UP000324870">
    <property type="component" value="Unassembled WGS sequence"/>
</dbReference>
<comment type="caution">
    <text evidence="1">The sequence shown here is derived from an EMBL/GenBank/DDBJ whole genome shotgun (WGS) entry which is preliminary data.</text>
</comment>